<dbReference type="GO" id="GO:0008270">
    <property type="term" value="F:zinc ion binding"/>
    <property type="evidence" value="ECO:0007669"/>
    <property type="project" value="InterPro"/>
</dbReference>
<dbReference type="Gene3D" id="3.40.140.10">
    <property type="entry name" value="Cytidine Deaminase, domain 2"/>
    <property type="match status" value="1"/>
</dbReference>
<sequence length="169" mass="19389">MKLLVNRHRRTEYNKIRLEALSELRAEVDRIASMILAVAHSRANGDTSIRQNLIQMDCVAACFVKRYIWIASNCVDITEEDINNALGKDYNGTTVWVVVNGDGHIHAEMQLVEELQCSYHVCRGRHIGVSKPCCKQCAEILDELGMKYLYYHEDRVRNWESPTICNCNS</sequence>
<dbReference type="GO" id="GO:0016787">
    <property type="term" value="F:hydrolase activity"/>
    <property type="evidence" value="ECO:0007669"/>
    <property type="project" value="InterPro"/>
</dbReference>
<evidence type="ECO:0000313" key="2">
    <source>
        <dbReference type="Proteomes" id="UP001213309"/>
    </source>
</evidence>
<dbReference type="Pfam" id="PF14441">
    <property type="entry name" value="OTT_1508_deam"/>
    <property type="match status" value="1"/>
</dbReference>
<proteinExistence type="predicted"/>
<reference evidence="1" key="1">
    <citation type="submission" date="2022-10" db="EMBL/GenBank/DDBJ databases">
        <title>Human gut microbiome strain richness.</title>
        <authorList>
            <person name="Chen-Liaw A."/>
        </authorList>
    </citation>
    <scope>NUCLEOTIDE SEQUENCE</scope>
    <source>
        <strain evidence="1">1001713st2_A4_1001713B170214_170313</strain>
    </source>
</reference>
<comment type="caution">
    <text evidence="1">The sequence shown here is derived from an EMBL/GenBank/DDBJ whole genome shotgun (WGS) entry which is preliminary data.</text>
</comment>
<gene>
    <name evidence="1" type="ORF">POZ24_18980</name>
</gene>
<organism evidence="1 2">
    <name type="scientific">Bacteroides uniformis</name>
    <dbReference type="NCBI Taxonomy" id="820"/>
    <lineage>
        <taxon>Bacteria</taxon>
        <taxon>Pseudomonadati</taxon>
        <taxon>Bacteroidota</taxon>
        <taxon>Bacteroidia</taxon>
        <taxon>Bacteroidales</taxon>
        <taxon>Bacteroidaceae</taxon>
        <taxon>Bacteroides</taxon>
    </lineage>
</organism>
<dbReference type="RefSeq" id="WP_230327067.1">
    <property type="nucleotide sequence ID" value="NZ_JADPCT010000080.1"/>
</dbReference>
<dbReference type="InterPro" id="IPR027796">
    <property type="entry name" value="OTT_1508_deam-like"/>
</dbReference>
<evidence type="ECO:0000313" key="1">
    <source>
        <dbReference type="EMBL" id="MDC1882075.1"/>
    </source>
</evidence>
<accession>A0AAW6GSV6</accession>
<name>A0AAW6GSV6_BACUN</name>
<dbReference type="EMBL" id="JAQNSG010000024">
    <property type="protein sequence ID" value="MDC1882075.1"/>
    <property type="molecule type" value="Genomic_DNA"/>
</dbReference>
<dbReference type="AlphaFoldDB" id="A0AAW6GSV6"/>
<dbReference type="Proteomes" id="UP001213309">
    <property type="component" value="Unassembled WGS sequence"/>
</dbReference>
<dbReference type="PROSITE" id="PS00903">
    <property type="entry name" value="CYT_DCMP_DEAMINASES_1"/>
    <property type="match status" value="1"/>
</dbReference>
<protein>
    <submittedName>
        <fullName evidence="1">Nucleic acid/nucleotide deaminase domain-containing protein</fullName>
    </submittedName>
</protein>
<dbReference type="InterPro" id="IPR016192">
    <property type="entry name" value="APOBEC/CMP_deaminase_Zn-bd"/>
</dbReference>